<feature type="region of interest" description="Disordered" evidence="7">
    <location>
        <begin position="188"/>
        <end position="213"/>
    </location>
</feature>
<dbReference type="EMBL" id="JAACLJ010000009">
    <property type="protein sequence ID" value="KAF4580893.1"/>
    <property type="molecule type" value="Genomic_DNA"/>
</dbReference>
<accession>A0A8H4VAH5</accession>
<protein>
    <submittedName>
        <fullName evidence="10">Chitin binding protein</fullName>
    </submittedName>
</protein>
<evidence type="ECO:0000256" key="7">
    <source>
        <dbReference type="SAM" id="MobiDB-lite"/>
    </source>
</evidence>
<feature type="signal peptide" evidence="8">
    <location>
        <begin position="1"/>
        <end position="17"/>
    </location>
</feature>
<gene>
    <name evidence="10" type="ORF">GQ602_007030</name>
</gene>
<feature type="chain" id="PRO_5034401234" evidence="8">
    <location>
        <begin position="18"/>
        <end position="213"/>
    </location>
</feature>
<dbReference type="InterPro" id="IPR052282">
    <property type="entry name" value="Starch-active_LPMO"/>
</dbReference>
<keyword evidence="4" id="KW-1015">Disulfide bond</keyword>
<evidence type="ECO:0000256" key="6">
    <source>
        <dbReference type="ARBA" id="ARBA00034311"/>
    </source>
</evidence>
<evidence type="ECO:0000256" key="3">
    <source>
        <dbReference type="ARBA" id="ARBA00023008"/>
    </source>
</evidence>
<keyword evidence="2" id="KW-0479">Metal-binding</keyword>
<evidence type="ECO:0000256" key="8">
    <source>
        <dbReference type="SAM" id="SignalP"/>
    </source>
</evidence>
<dbReference type="GO" id="GO:0046872">
    <property type="term" value="F:metal ion binding"/>
    <property type="evidence" value="ECO:0007669"/>
    <property type="project" value="UniProtKB-KW"/>
</dbReference>
<evidence type="ECO:0000313" key="10">
    <source>
        <dbReference type="EMBL" id="KAF4580893.1"/>
    </source>
</evidence>
<comment type="caution">
    <text evidence="10">The sequence shown here is derived from an EMBL/GenBank/DDBJ whole genome shotgun (WGS) entry which is preliminary data.</text>
</comment>
<evidence type="ECO:0000259" key="9">
    <source>
        <dbReference type="Pfam" id="PF03067"/>
    </source>
</evidence>
<reference evidence="10 11" key="1">
    <citation type="journal article" date="2020" name="G3 (Bethesda)">
        <title>Genetic Underpinnings of Host Manipulation by Ophiocordyceps as Revealed by Comparative Transcriptomics.</title>
        <authorList>
            <person name="Will I."/>
            <person name="Das B."/>
            <person name="Trinh T."/>
            <person name="Brachmann A."/>
            <person name="Ohm R.A."/>
            <person name="de Bekker C."/>
        </authorList>
    </citation>
    <scope>NUCLEOTIDE SEQUENCE [LARGE SCALE GENOMIC DNA]</scope>
    <source>
        <strain evidence="10 11">EC05</strain>
    </source>
</reference>
<comment type="cofactor">
    <cofactor evidence="1">
        <name>Cu(2+)</name>
        <dbReference type="ChEBI" id="CHEBI:29036"/>
    </cofactor>
</comment>
<dbReference type="PANTHER" id="PTHR36575:SF2">
    <property type="entry name" value="CHITIN-BINDING TYPE-4 DOMAIN-CONTAINING PROTEIN-RELATED"/>
    <property type="match status" value="1"/>
</dbReference>
<dbReference type="OrthoDB" id="120613at2759"/>
<dbReference type="Pfam" id="PF03067">
    <property type="entry name" value="LPMO_10"/>
    <property type="match status" value="1"/>
</dbReference>
<evidence type="ECO:0000256" key="1">
    <source>
        <dbReference type="ARBA" id="ARBA00001973"/>
    </source>
</evidence>
<sequence length="213" mass="22435">MRSTLLTVAALATSVAGHGRVVEPPARTIGAAMAKACGQAAVEVMQNDITSPLEDMKNATCNLALCGGTTLEDNKDRVQRFKAGQVINYKVELPIPHKGPCNVSIVDTATNKAVGPPLIQFDVYADESLPQLPANNTNFNVTMPQLKEGQCAQPGQCVMQWFWVGGEDKQTYVNCNDFVQEGEKAAAAKGQGAQGARAQGTRGAMGSQGARGS</sequence>
<name>A0A8H4VAH5_9HYPO</name>
<evidence type="ECO:0000256" key="5">
    <source>
        <dbReference type="ARBA" id="ARBA00023180"/>
    </source>
</evidence>
<dbReference type="AlphaFoldDB" id="A0A8H4VAH5"/>
<dbReference type="Gene3D" id="2.70.50.70">
    <property type="match status" value="1"/>
</dbReference>
<dbReference type="InterPro" id="IPR004302">
    <property type="entry name" value="Cellulose/chitin-bd_N"/>
</dbReference>
<keyword evidence="8" id="KW-0732">Signal</keyword>
<keyword evidence="5" id="KW-0325">Glycoprotein</keyword>
<keyword evidence="11" id="KW-1185">Reference proteome</keyword>
<evidence type="ECO:0000313" key="11">
    <source>
        <dbReference type="Proteomes" id="UP000562929"/>
    </source>
</evidence>
<feature type="domain" description="Chitin-binding type-4" evidence="9">
    <location>
        <begin position="18"/>
        <end position="178"/>
    </location>
</feature>
<dbReference type="PANTHER" id="PTHR36575">
    <property type="entry name" value="BINDING PROTEIN, PUTATIVE (AFU_ORTHOLOGUE AFUA_1G14430)-RELATED"/>
    <property type="match status" value="1"/>
</dbReference>
<evidence type="ECO:0000256" key="2">
    <source>
        <dbReference type="ARBA" id="ARBA00022723"/>
    </source>
</evidence>
<proteinExistence type="inferred from homology"/>
<organism evidence="10 11">
    <name type="scientific">Ophiocordyceps camponoti-floridani</name>
    <dbReference type="NCBI Taxonomy" id="2030778"/>
    <lineage>
        <taxon>Eukaryota</taxon>
        <taxon>Fungi</taxon>
        <taxon>Dikarya</taxon>
        <taxon>Ascomycota</taxon>
        <taxon>Pezizomycotina</taxon>
        <taxon>Sordariomycetes</taxon>
        <taxon>Hypocreomycetidae</taxon>
        <taxon>Hypocreales</taxon>
        <taxon>Ophiocordycipitaceae</taxon>
        <taxon>Ophiocordyceps</taxon>
    </lineage>
</organism>
<evidence type="ECO:0000256" key="4">
    <source>
        <dbReference type="ARBA" id="ARBA00023157"/>
    </source>
</evidence>
<comment type="similarity">
    <text evidence="6">Belongs to the polysaccharide monooxygenase AA13 family.</text>
</comment>
<keyword evidence="3" id="KW-0186">Copper</keyword>
<dbReference type="Proteomes" id="UP000562929">
    <property type="component" value="Unassembled WGS sequence"/>
</dbReference>
<feature type="compositionally biased region" description="Low complexity" evidence="7">
    <location>
        <begin position="188"/>
        <end position="204"/>
    </location>
</feature>